<name>A0AAN1QPF3_SYNEL</name>
<gene>
    <name evidence="3" type="ORF">DOP62_09660</name>
</gene>
<feature type="region of interest" description="Disordered" evidence="1">
    <location>
        <begin position="1"/>
        <end position="32"/>
    </location>
</feature>
<keyword evidence="2" id="KW-0472">Membrane</keyword>
<dbReference type="AlphaFoldDB" id="A0AAN1QPF3"/>
<evidence type="ECO:0000313" key="3">
    <source>
        <dbReference type="EMBL" id="AZB72951.1"/>
    </source>
</evidence>
<evidence type="ECO:0000256" key="2">
    <source>
        <dbReference type="SAM" id="Phobius"/>
    </source>
</evidence>
<dbReference type="RefSeq" id="WP_208673304.1">
    <property type="nucleotide sequence ID" value="NZ_CP030139.2"/>
</dbReference>
<proteinExistence type="predicted"/>
<evidence type="ECO:0000256" key="1">
    <source>
        <dbReference type="SAM" id="MobiDB-lite"/>
    </source>
</evidence>
<dbReference type="EMBL" id="CP030139">
    <property type="protein sequence ID" value="AZB72951.1"/>
    <property type="molecule type" value="Genomic_DNA"/>
</dbReference>
<feature type="compositionally biased region" description="Pro residues" evidence="1">
    <location>
        <begin position="1"/>
        <end position="10"/>
    </location>
</feature>
<feature type="transmembrane region" description="Helical" evidence="2">
    <location>
        <begin position="35"/>
        <end position="55"/>
    </location>
</feature>
<keyword evidence="2" id="KW-1133">Transmembrane helix</keyword>
<protein>
    <submittedName>
        <fullName evidence="3">DUF3172 domain-containing protein</fullName>
    </submittedName>
</protein>
<accession>A0AAN1QPF3</accession>
<dbReference type="Pfam" id="PF11371">
    <property type="entry name" value="DUF3172"/>
    <property type="match status" value="1"/>
</dbReference>
<dbReference type="Proteomes" id="UP000267249">
    <property type="component" value="Chromosome"/>
</dbReference>
<dbReference type="InterPro" id="IPR021511">
    <property type="entry name" value="DUF3172"/>
</dbReference>
<organism evidence="3 4">
    <name type="scientific">Synechococcus elongatus PCC 11801</name>
    <dbReference type="NCBI Taxonomy" id="2219813"/>
    <lineage>
        <taxon>Bacteria</taxon>
        <taxon>Bacillati</taxon>
        <taxon>Cyanobacteriota</taxon>
        <taxon>Cyanophyceae</taxon>
        <taxon>Synechococcales</taxon>
        <taxon>Synechococcaceae</taxon>
        <taxon>Synechococcus</taxon>
    </lineage>
</organism>
<evidence type="ECO:0000313" key="4">
    <source>
        <dbReference type="Proteomes" id="UP000267249"/>
    </source>
</evidence>
<sequence>MRRRPSPPSYPSRYSEPPSRSPQPPQDKGKNPFDLMTLSILGGVLIIGIGIGSVITSNLSFSPENVVSREALDQQAPDRDICVQYGASAVAMDMRVFMTLNPFSVYVSQPVMQPGCVIRRNNWAVLEQQGAVSSNDVRDCKNRMNTFAYTGTLRSKPAVNCVYQNDAAQNLFLSPGGAEQSPNETNQF</sequence>
<keyword evidence="2" id="KW-0812">Transmembrane</keyword>
<reference evidence="3 4" key="1">
    <citation type="journal article" date="2018" name="Sci. Rep.">
        <title>Genome Features and Biochemical Characteristics of a Robust, Fast Growing and Naturally Transformable Cyanobacterium Synechococcus elongatus PCC 11801 Isolated from India.</title>
        <authorList>
            <person name="Jaiswal D."/>
            <person name="Sengupta A."/>
            <person name="Sohoni S."/>
            <person name="Sengupta S."/>
            <person name="Phadnavis A.G."/>
            <person name="Pakrasi H.B."/>
            <person name="Wangikar P.P."/>
        </authorList>
    </citation>
    <scope>NUCLEOTIDE SEQUENCE [LARGE SCALE GENOMIC DNA]</scope>
    <source>
        <strain evidence="3 4">PCC 11801</strain>
    </source>
</reference>